<reference evidence="1 2" key="1">
    <citation type="submission" date="2019-12" db="EMBL/GenBank/DDBJ databases">
        <authorList>
            <person name="Alioto T."/>
            <person name="Alioto T."/>
            <person name="Gomez Garrido J."/>
        </authorList>
    </citation>
    <scope>NUCLEOTIDE SEQUENCE [LARGE SCALE GENOMIC DNA]</scope>
</reference>
<accession>A0A8S0UZS0</accession>
<protein>
    <submittedName>
        <fullName evidence="1">Uncharacterized protein</fullName>
    </submittedName>
</protein>
<dbReference type="AlphaFoldDB" id="A0A8S0UZS0"/>
<organism evidence="1 2">
    <name type="scientific">Olea europaea subsp. europaea</name>
    <dbReference type="NCBI Taxonomy" id="158383"/>
    <lineage>
        <taxon>Eukaryota</taxon>
        <taxon>Viridiplantae</taxon>
        <taxon>Streptophyta</taxon>
        <taxon>Embryophyta</taxon>
        <taxon>Tracheophyta</taxon>
        <taxon>Spermatophyta</taxon>
        <taxon>Magnoliopsida</taxon>
        <taxon>eudicotyledons</taxon>
        <taxon>Gunneridae</taxon>
        <taxon>Pentapetalae</taxon>
        <taxon>asterids</taxon>
        <taxon>lamiids</taxon>
        <taxon>Lamiales</taxon>
        <taxon>Oleaceae</taxon>
        <taxon>Oleeae</taxon>
        <taxon>Olea</taxon>
    </lineage>
</organism>
<dbReference type="Gramene" id="OE9A080664T1">
    <property type="protein sequence ID" value="OE9A080664C1"/>
    <property type="gene ID" value="OE9A080664"/>
</dbReference>
<proteinExistence type="predicted"/>
<keyword evidence="2" id="KW-1185">Reference proteome</keyword>
<evidence type="ECO:0000313" key="2">
    <source>
        <dbReference type="Proteomes" id="UP000594638"/>
    </source>
</evidence>
<dbReference type="EMBL" id="CACTIH010009159">
    <property type="protein sequence ID" value="CAA3026389.1"/>
    <property type="molecule type" value="Genomic_DNA"/>
</dbReference>
<sequence>MGVVAHHNNARSYYYKQRRAPRCFSALTFFGRSFGVDFVVYCRCRWRGLFRDFVRGDDGCGVKWKWCGDSGFRYVAVVVVVIDGHLWGSDGDGGGSLEVVMVVIVVRWYRERWSGVMDGTGWRQCCRRRWVADSDVGRYPGVSSAQRCFMQQRVTLLRRRAAGAASGR</sequence>
<evidence type="ECO:0000313" key="1">
    <source>
        <dbReference type="EMBL" id="CAA3026389.1"/>
    </source>
</evidence>
<gene>
    <name evidence="1" type="ORF">OLEA9_A080664</name>
</gene>
<name>A0A8S0UZS0_OLEEU</name>
<comment type="caution">
    <text evidence="1">The sequence shown here is derived from an EMBL/GenBank/DDBJ whole genome shotgun (WGS) entry which is preliminary data.</text>
</comment>
<dbReference type="Proteomes" id="UP000594638">
    <property type="component" value="Unassembled WGS sequence"/>
</dbReference>